<dbReference type="GO" id="GO:0003852">
    <property type="term" value="F:2-isopropylmalate synthase activity"/>
    <property type="evidence" value="ECO:0007669"/>
    <property type="project" value="TreeGrafter"/>
</dbReference>
<name>X1NSS7_9ZZZZ</name>
<feature type="domain" description="Pyruvate carboxyltransferase" evidence="1">
    <location>
        <begin position="1"/>
        <end position="134"/>
    </location>
</feature>
<dbReference type="InterPro" id="IPR013785">
    <property type="entry name" value="Aldolase_TIM"/>
</dbReference>
<evidence type="ECO:0000259" key="1">
    <source>
        <dbReference type="Pfam" id="PF00682"/>
    </source>
</evidence>
<dbReference type="GO" id="GO:0009098">
    <property type="term" value="P:L-leucine biosynthetic process"/>
    <property type="evidence" value="ECO:0007669"/>
    <property type="project" value="TreeGrafter"/>
</dbReference>
<feature type="non-terminal residue" evidence="2">
    <location>
        <position position="1"/>
    </location>
</feature>
<dbReference type="EMBL" id="BARV01042091">
    <property type="protein sequence ID" value="GAI46648.1"/>
    <property type="molecule type" value="Genomic_DNA"/>
</dbReference>
<dbReference type="SUPFAM" id="SSF51569">
    <property type="entry name" value="Aldolase"/>
    <property type="match status" value="1"/>
</dbReference>
<dbReference type="AlphaFoldDB" id="X1NSS7"/>
<dbReference type="InterPro" id="IPR000891">
    <property type="entry name" value="PYR_CT"/>
</dbReference>
<dbReference type="PANTHER" id="PTHR10277:SF9">
    <property type="entry name" value="2-ISOPROPYLMALATE SYNTHASE 1, CHLOROPLASTIC-RELATED"/>
    <property type="match status" value="1"/>
</dbReference>
<accession>X1NSS7</accession>
<dbReference type="InterPro" id="IPR050073">
    <property type="entry name" value="2-IPM_HCS-like"/>
</dbReference>
<dbReference type="Pfam" id="PF00682">
    <property type="entry name" value="HMGL-like"/>
    <property type="match status" value="1"/>
</dbReference>
<evidence type="ECO:0000313" key="2">
    <source>
        <dbReference type="EMBL" id="GAI46648.1"/>
    </source>
</evidence>
<dbReference type="PANTHER" id="PTHR10277">
    <property type="entry name" value="HOMOCITRATE SYNTHASE-RELATED"/>
    <property type="match status" value="1"/>
</dbReference>
<gene>
    <name evidence="2" type="ORF">S06H3_63454</name>
</gene>
<dbReference type="Gene3D" id="3.20.20.70">
    <property type="entry name" value="Aldolase class I"/>
    <property type="match status" value="1"/>
</dbReference>
<reference evidence="2" key="1">
    <citation type="journal article" date="2014" name="Front. Microbiol.">
        <title>High frequency of phylogenetically diverse reductive dehalogenase-homologous genes in deep subseafloor sedimentary metagenomes.</title>
        <authorList>
            <person name="Kawai M."/>
            <person name="Futagami T."/>
            <person name="Toyoda A."/>
            <person name="Takaki Y."/>
            <person name="Nishi S."/>
            <person name="Hori S."/>
            <person name="Arai W."/>
            <person name="Tsubouchi T."/>
            <person name="Morono Y."/>
            <person name="Uchiyama I."/>
            <person name="Ito T."/>
            <person name="Fujiyama A."/>
            <person name="Inagaki F."/>
            <person name="Takami H."/>
        </authorList>
    </citation>
    <scope>NUCLEOTIDE SEQUENCE</scope>
    <source>
        <strain evidence="2">Expedition CK06-06</strain>
    </source>
</reference>
<protein>
    <recommendedName>
        <fullName evidence="1">Pyruvate carboxyltransferase domain-containing protein</fullName>
    </recommendedName>
</protein>
<sequence>AKQLEKLNVDVIEAGFPISSPGDFEAVRLIAKEVHTPIICALARAVPEDIDRAWEAVREAKHPRIHVFLSSSDIHLGYQLKKSREEVLHTAQEMVARAKKYTDDIEFSPMDASRTEPKYIFQILEAVIDAGATT</sequence>
<feature type="non-terminal residue" evidence="2">
    <location>
        <position position="134"/>
    </location>
</feature>
<organism evidence="2">
    <name type="scientific">marine sediment metagenome</name>
    <dbReference type="NCBI Taxonomy" id="412755"/>
    <lineage>
        <taxon>unclassified sequences</taxon>
        <taxon>metagenomes</taxon>
        <taxon>ecological metagenomes</taxon>
    </lineage>
</organism>
<comment type="caution">
    <text evidence="2">The sequence shown here is derived from an EMBL/GenBank/DDBJ whole genome shotgun (WGS) entry which is preliminary data.</text>
</comment>
<proteinExistence type="predicted"/>